<feature type="domain" description="GGDEF" evidence="4">
    <location>
        <begin position="183"/>
        <end position="317"/>
    </location>
</feature>
<dbReference type="Gene3D" id="3.30.70.270">
    <property type="match status" value="1"/>
</dbReference>
<dbReference type="Pfam" id="PF00072">
    <property type="entry name" value="Response_reg"/>
    <property type="match status" value="1"/>
</dbReference>
<gene>
    <name evidence="5" type="ORF">IPL58_05070</name>
</gene>
<dbReference type="SMART" id="SM00267">
    <property type="entry name" value="GGDEF"/>
    <property type="match status" value="1"/>
</dbReference>
<accession>A0A9D7K154</accession>
<dbReference type="SUPFAM" id="SSF55073">
    <property type="entry name" value="Nucleotide cyclase"/>
    <property type="match status" value="1"/>
</dbReference>
<evidence type="ECO:0000256" key="1">
    <source>
        <dbReference type="ARBA" id="ARBA00022553"/>
    </source>
</evidence>
<comment type="caution">
    <text evidence="5">The sequence shown here is derived from an EMBL/GenBank/DDBJ whole genome shotgun (WGS) entry which is preliminary data.</text>
</comment>
<dbReference type="InterPro" id="IPR011006">
    <property type="entry name" value="CheY-like_superfamily"/>
</dbReference>
<proteinExistence type="predicted"/>
<evidence type="ECO:0000259" key="3">
    <source>
        <dbReference type="PROSITE" id="PS50110"/>
    </source>
</evidence>
<dbReference type="AlphaFoldDB" id="A0A9D7K154"/>
<dbReference type="PANTHER" id="PTHR44591:SF3">
    <property type="entry name" value="RESPONSE REGULATORY DOMAIN-CONTAINING PROTEIN"/>
    <property type="match status" value="1"/>
</dbReference>
<dbReference type="PROSITE" id="PS50887">
    <property type="entry name" value="GGDEF"/>
    <property type="match status" value="1"/>
</dbReference>
<dbReference type="InterPro" id="IPR000160">
    <property type="entry name" value="GGDEF_dom"/>
</dbReference>
<dbReference type="InterPro" id="IPR029787">
    <property type="entry name" value="Nucleotide_cyclase"/>
</dbReference>
<dbReference type="GO" id="GO:0000160">
    <property type="term" value="P:phosphorelay signal transduction system"/>
    <property type="evidence" value="ECO:0007669"/>
    <property type="project" value="InterPro"/>
</dbReference>
<evidence type="ECO:0000259" key="4">
    <source>
        <dbReference type="PROSITE" id="PS50887"/>
    </source>
</evidence>
<comment type="caution">
    <text evidence="2">Lacks conserved residue(s) required for the propagation of feature annotation.</text>
</comment>
<dbReference type="Pfam" id="PF00990">
    <property type="entry name" value="GGDEF"/>
    <property type="match status" value="1"/>
</dbReference>
<organism evidence="5 6">
    <name type="scientific">Candidatus Proximibacter danicus</name>
    <dbReference type="NCBI Taxonomy" id="2954365"/>
    <lineage>
        <taxon>Bacteria</taxon>
        <taxon>Pseudomonadati</taxon>
        <taxon>Pseudomonadota</taxon>
        <taxon>Betaproteobacteria</taxon>
        <taxon>Candidatus Proximibacter</taxon>
    </lineage>
</organism>
<dbReference type="PROSITE" id="PS50110">
    <property type="entry name" value="RESPONSE_REGULATORY"/>
    <property type="match status" value="1"/>
</dbReference>
<dbReference type="SUPFAM" id="SSF52172">
    <property type="entry name" value="CheY-like"/>
    <property type="match status" value="1"/>
</dbReference>
<dbReference type="Gene3D" id="3.40.50.2300">
    <property type="match status" value="1"/>
</dbReference>
<dbReference type="CDD" id="cd00156">
    <property type="entry name" value="REC"/>
    <property type="match status" value="1"/>
</dbReference>
<reference evidence="5" key="1">
    <citation type="submission" date="2020-10" db="EMBL/GenBank/DDBJ databases">
        <title>Connecting structure to function with the recovery of over 1000 high-quality activated sludge metagenome-assembled genomes encoding full-length rRNA genes using long-read sequencing.</title>
        <authorList>
            <person name="Singleton C.M."/>
            <person name="Petriglieri F."/>
            <person name="Kristensen J.M."/>
            <person name="Kirkegaard R.H."/>
            <person name="Michaelsen T.Y."/>
            <person name="Andersen M.H."/>
            <person name="Karst S.M."/>
            <person name="Dueholm M.S."/>
            <person name="Nielsen P.H."/>
            <person name="Albertsen M."/>
        </authorList>
    </citation>
    <scope>NUCLEOTIDE SEQUENCE</scope>
    <source>
        <strain evidence="5">Hirt_18-Q3-R61-65_BATAC.395</strain>
    </source>
</reference>
<dbReference type="NCBIfam" id="TIGR00254">
    <property type="entry name" value="GGDEF"/>
    <property type="match status" value="1"/>
</dbReference>
<dbReference type="EMBL" id="JADJUC010000003">
    <property type="protein sequence ID" value="MBK8523538.1"/>
    <property type="molecule type" value="Genomic_DNA"/>
</dbReference>
<sequence>MEAGLRRVLVIDPSKVVRSTLAKHLGGHFEVREESDGESAWQSLVLDSSIIAVVSGAQLPRLSGLDLLARLRISKLRRLCDIPFLLLISDHETEEDRQLAREKGVTSFITRGMSREKIIDRIGRLVNWELALSFADTQAVPSAIPRNAPLKRLPEESPPPPLDCQDIRHQLEQAIAGQASTSGMVGILAFGLDDADQLAARFGKDTLESITKRLCQVLRTKIGNSDSIGCDNESRCLIVSPGTSLASCTAFAQRVCRGLANSQVTIAGEPLHLIVSVGIASIPTDAGMSAEALMAVAGKRLRMAQQAGGNRVVADEVSDPGFGFNTEFFSNMMRFYCPDTANVQMGAMGLHLMPLFKAMDKEFRFGLPLTEIERSFELRAREEGTD</sequence>
<protein>
    <submittedName>
        <fullName evidence="5">Diguanylate cyclase</fullName>
    </submittedName>
</protein>
<dbReference type="Proteomes" id="UP000886689">
    <property type="component" value="Unassembled WGS sequence"/>
</dbReference>
<keyword evidence="1" id="KW-0597">Phosphoprotein</keyword>
<feature type="domain" description="Response regulatory" evidence="3">
    <location>
        <begin position="7"/>
        <end position="126"/>
    </location>
</feature>
<name>A0A9D7K154_9PROT</name>
<dbReference type="InterPro" id="IPR043128">
    <property type="entry name" value="Rev_trsase/Diguanyl_cyclase"/>
</dbReference>
<dbReference type="InterPro" id="IPR001789">
    <property type="entry name" value="Sig_transdc_resp-reg_receiver"/>
</dbReference>
<evidence type="ECO:0000313" key="6">
    <source>
        <dbReference type="Proteomes" id="UP000886689"/>
    </source>
</evidence>
<dbReference type="PANTHER" id="PTHR44591">
    <property type="entry name" value="STRESS RESPONSE REGULATOR PROTEIN 1"/>
    <property type="match status" value="1"/>
</dbReference>
<dbReference type="InterPro" id="IPR050595">
    <property type="entry name" value="Bact_response_regulator"/>
</dbReference>
<evidence type="ECO:0000313" key="5">
    <source>
        <dbReference type="EMBL" id="MBK8523538.1"/>
    </source>
</evidence>
<dbReference type="SMART" id="SM00448">
    <property type="entry name" value="REC"/>
    <property type="match status" value="1"/>
</dbReference>
<evidence type="ECO:0000256" key="2">
    <source>
        <dbReference type="PROSITE-ProRule" id="PRU00169"/>
    </source>
</evidence>